<protein>
    <submittedName>
        <fullName evidence="1">Uncharacterized protein</fullName>
    </submittedName>
</protein>
<dbReference type="AlphaFoldDB" id="A0A380P0N9"/>
<evidence type="ECO:0000313" key="2">
    <source>
        <dbReference type="Proteomes" id="UP000254621"/>
    </source>
</evidence>
<accession>A0A380P0N9</accession>
<proteinExistence type="predicted"/>
<sequence length="43" mass="4991">MTMDIAKSGERVSNTWETYLLVGDNTWKQVLIPYNTNNRMVIS</sequence>
<reference evidence="1 2" key="1">
    <citation type="submission" date="2018-06" db="EMBL/GenBank/DDBJ databases">
        <authorList>
            <consortium name="Pathogen Informatics"/>
            <person name="Doyle S."/>
        </authorList>
    </citation>
    <scope>NUCLEOTIDE SEQUENCE [LARGE SCALE GENOMIC DNA]</scope>
    <source>
        <strain evidence="1 2">NCTC13645</strain>
    </source>
</reference>
<dbReference type="Proteomes" id="UP000254621">
    <property type="component" value="Unassembled WGS sequence"/>
</dbReference>
<dbReference type="EMBL" id="UHIV01000001">
    <property type="protein sequence ID" value="SUP53168.1"/>
    <property type="molecule type" value="Genomic_DNA"/>
</dbReference>
<name>A0A380P0N9_WEIVI</name>
<evidence type="ECO:0000313" key="1">
    <source>
        <dbReference type="EMBL" id="SUP53168.1"/>
    </source>
</evidence>
<organism evidence="1 2">
    <name type="scientific">Weissella viridescens</name>
    <name type="common">Lactobacillus viridescens</name>
    <dbReference type="NCBI Taxonomy" id="1629"/>
    <lineage>
        <taxon>Bacteria</taxon>
        <taxon>Bacillati</taxon>
        <taxon>Bacillota</taxon>
        <taxon>Bacilli</taxon>
        <taxon>Lactobacillales</taxon>
        <taxon>Lactobacillaceae</taxon>
        <taxon>Weissella</taxon>
    </lineage>
</organism>
<gene>
    <name evidence="1" type="ORF">NCTC13645_00987</name>
</gene>